<accession>A0ABT5QHD6</accession>
<evidence type="ECO:0000313" key="5">
    <source>
        <dbReference type="Proteomes" id="UP001149821"/>
    </source>
</evidence>
<dbReference type="Proteomes" id="UP001149821">
    <property type="component" value="Unassembled WGS sequence"/>
</dbReference>
<reference evidence="4" key="1">
    <citation type="submission" date="2021-12" db="EMBL/GenBank/DDBJ databases">
        <title>Enterovibrio ZSDZ35 sp. nov. and Enterovibrio ZSDZ42 sp. nov., isolated from coastal seawater in Qingdao.</title>
        <authorList>
            <person name="Zhang P."/>
        </authorList>
    </citation>
    <scope>NUCLEOTIDE SEQUENCE</scope>
    <source>
        <strain evidence="4">ZSDZ35</strain>
    </source>
</reference>
<dbReference type="EMBL" id="JAJUBB010000001">
    <property type="protein sequence ID" value="MDD1780059.1"/>
    <property type="molecule type" value="Genomic_DNA"/>
</dbReference>
<evidence type="ECO:0000259" key="3">
    <source>
        <dbReference type="SMART" id="SM00062"/>
    </source>
</evidence>
<organism evidence="4 5">
    <name type="scientific">Enterovibrio qingdaonensis</name>
    <dbReference type="NCBI Taxonomy" id="2899818"/>
    <lineage>
        <taxon>Bacteria</taxon>
        <taxon>Pseudomonadati</taxon>
        <taxon>Pseudomonadota</taxon>
        <taxon>Gammaproteobacteria</taxon>
        <taxon>Vibrionales</taxon>
        <taxon>Vibrionaceae</taxon>
        <taxon>Enterovibrio</taxon>
    </lineage>
</organism>
<dbReference type="InterPro" id="IPR001638">
    <property type="entry name" value="Solute-binding_3/MltF_N"/>
</dbReference>
<protein>
    <submittedName>
        <fullName evidence="4">Transporter substrate-binding domain-containing protein</fullName>
    </submittedName>
</protein>
<comment type="similarity">
    <text evidence="1">Belongs to the bacterial solute-binding protein 3 family.</text>
</comment>
<dbReference type="PANTHER" id="PTHR35936:SF35">
    <property type="entry name" value="L-CYSTINE-BINDING PROTEIN TCYJ"/>
    <property type="match status" value="1"/>
</dbReference>
<name>A0ABT5QHD6_9GAMM</name>
<proteinExistence type="inferred from homology"/>
<dbReference type="SUPFAM" id="SSF53850">
    <property type="entry name" value="Periplasmic binding protein-like II"/>
    <property type="match status" value="1"/>
</dbReference>
<dbReference type="SMART" id="SM00062">
    <property type="entry name" value="PBPb"/>
    <property type="match status" value="1"/>
</dbReference>
<feature type="domain" description="Solute-binding protein family 3/N-terminal" evidence="3">
    <location>
        <begin position="9"/>
        <end position="223"/>
    </location>
</feature>
<evidence type="ECO:0000313" key="4">
    <source>
        <dbReference type="EMBL" id="MDD1780059.1"/>
    </source>
</evidence>
<dbReference type="PANTHER" id="PTHR35936">
    <property type="entry name" value="MEMBRANE-BOUND LYTIC MUREIN TRANSGLYCOSYLASE F"/>
    <property type="match status" value="1"/>
</dbReference>
<dbReference type="Pfam" id="PF00497">
    <property type="entry name" value="SBP_bac_3"/>
    <property type="match status" value="1"/>
</dbReference>
<keyword evidence="2" id="KW-0732">Signal</keyword>
<dbReference type="RefSeq" id="WP_274139968.1">
    <property type="nucleotide sequence ID" value="NZ_JAJUBB010000001.1"/>
</dbReference>
<gene>
    <name evidence="4" type="ORF">LRP49_02500</name>
</gene>
<comment type="caution">
    <text evidence="4">The sequence shown here is derived from an EMBL/GenBank/DDBJ whole genome shotgun (WGS) entry which is preliminary data.</text>
</comment>
<evidence type="ECO:0000256" key="1">
    <source>
        <dbReference type="ARBA" id="ARBA00010333"/>
    </source>
</evidence>
<dbReference type="Gene3D" id="3.40.190.10">
    <property type="entry name" value="Periplasmic binding protein-like II"/>
    <property type="match status" value="2"/>
</dbReference>
<evidence type="ECO:0000256" key="2">
    <source>
        <dbReference type="ARBA" id="ARBA00022729"/>
    </source>
</evidence>
<sequence>MAQTVPQREITVISELWVDATEKDGSGLYFEIMRRVFEPLGYSVKTQTTTYSRSVKLVQSKKMDIFLGSYIDEQERVLYPKWHFDAEQVAAVYKPSVINSWQGEASLKGKTVAWIKGYDYDEYLETELNKREVKSRRQGLSLLASDRIDALLDAHDEILEELDEDNLESKNLAISIVKDLRLYPAFSDSPRGNELRRIYDKQFEKLLRTGEIKRLFDEYEWERFPFTP</sequence>
<keyword evidence="5" id="KW-1185">Reference proteome</keyword>